<dbReference type="AlphaFoldDB" id="A0A0E9QQM6"/>
<proteinExistence type="predicted"/>
<protein>
    <submittedName>
        <fullName evidence="1">Uncharacterized protein</fullName>
    </submittedName>
</protein>
<dbReference type="EMBL" id="GBXM01089433">
    <property type="protein sequence ID" value="JAH19144.1"/>
    <property type="molecule type" value="Transcribed_RNA"/>
</dbReference>
<name>A0A0E9QQM6_ANGAN</name>
<reference evidence="1" key="2">
    <citation type="journal article" date="2015" name="Fish Shellfish Immunol.">
        <title>Early steps in the European eel (Anguilla anguilla)-Vibrio vulnificus interaction in the gills: Role of the RtxA13 toxin.</title>
        <authorList>
            <person name="Callol A."/>
            <person name="Pajuelo D."/>
            <person name="Ebbesson L."/>
            <person name="Teles M."/>
            <person name="MacKenzie S."/>
            <person name="Amaro C."/>
        </authorList>
    </citation>
    <scope>NUCLEOTIDE SEQUENCE</scope>
</reference>
<organism evidence="1">
    <name type="scientific">Anguilla anguilla</name>
    <name type="common">European freshwater eel</name>
    <name type="synonym">Muraena anguilla</name>
    <dbReference type="NCBI Taxonomy" id="7936"/>
    <lineage>
        <taxon>Eukaryota</taxon>
        <taxon>Metazoa</taxon>
        <taxon>Chordata</taxon>
        <taxon>Craniata</taxon>
        <taxon>Vertebrata</taxon>
        <taxon>Euteleostomi</taxon>
        <taxon>Actinopterygii</taxon>
        <taxon>Neopterygii</taxon>
        <taxon>Teleostei</taxon>
        <taxon>Anguilliformes</taxon>
        <taxon>Anguillidae</taxon>
        <taxon>Anguilla</taxon>
    </lineage>
</organism>
<evidence type="ECO:0000313" key="1">
    <source>
        <dbReference type="EMBL" id="JAH19144.1"/>
    </source>
</evidence>
<sequence>MSHLIGNIFVSFGKISEYKTKILE</sequence>
<reference evidence="1" key="1">
    <citation type="submission" date="2014-11" db="EMBL/GenBank/DDBJ databases">
        <authorList>
            <person name="Amaro Gonzalez C."/>
        </authorList>
    </citation>
    <scope>NUCLEOTIDE SEQUENCE</scope>
</reference>
<accession>A0A0E9QQM6</accession>